<comment type="caution">
    <text evidence="2">The sequence shown here is derived from an EMBL/GenBank/DDBJ whole genome shotgun (WGS) entry which is preliminary data.</text>
</comment>
<evidence type="ECO:0008006" key="4">
    <source>
        <dbReference type="Google" id="ProtNLM"/>
    </source>
</evidence>
<sequence length="351" mass="37880">MRVGVGLWLALLWAGAARAEESAESSLTVEASAGHGYGLWSLLGDVGVGETTFLTLGYTGARPEAGTAATHQLSVGVDHLAGEHWLLSGAVSLGLPKGSDTRLTPELPRRDLPGLTARTGYGSQGLQLAAGYDSAGFKAVEYGVDAGLGLGRYPLRRQLLTVSDGATSVRYEREDVLWVARPTLGARLIWEGRWELGLRAGLSLYSEDPLTAGQFTDAEWTALETRLEDQLAARRLLSRLRLRQLRDLGAAVTRRMADVNAGTGFPSAPARFDLKPSLTWRLNARVRGQLSYAFTRYVPTQGVAHVLATRWTVRLGEPVRVWASVALQRDVPEDLPAEASGLLTLGGEYTF</sequence>
<feature type="chain" id="PRO_5017400581" description="DUF481 domain-containing protein" evidence="1">
    <location>
        <begin position="20"/>
        <end position="351"/>
    </location>
</feature>
<gene>
    <name evidence="2" type="ORF">D7X12_07965</name>
</gene>
<evidence type="ECO:0000313" key="2">
    <source>
        <dbReference type="EMBL" id="RKH45461.1"/>
    </source>
</evidence>
<name>A0A3A8NTF6_9BACT</name>
<accession>A0A3A8NTF6</accession>
<dbReference type="Proteomes" id="UP000273405">
    <property type="component" value="Unassembled WGS sequence"/>
</dbReference>
<organism evidence="2 3">
    <name type="scientific">Corallococcus sicarius</name>
    <dbReference type="NCBI Taxonomy" id="2316726"/>
    <lineage>
        <taxon>Bacteria</taxon>
        <taxon>Pseudomonadati</taxon>
        <taxon>Myxococcota</taxon>
        <taxon>Myxococcia</taxon>
        <taxon>Myxococcales</taxon>
        <taxon>Cystobacterineae</taxon>
        <taxon>Myxococcaceae</taxon>
        <taxon>Corallococcus</taxon>
    </lineage>
</organism>
<reference evidence="3" key="1">
    <citation type="submission" date="2018-09" db="EMBL/GenBank/DDBJ databases">
        <authorList>
            <person name="Livingstone P.G."/>
            <person name="Whitworth D.E."/>
        </authorList>
    </citation>
    <scope>NUCLEOTIDE SEQUENCE [LARGE SCALE GENOMIC DNA]</scope>
    <source>
        <strain evidence="3">CA040B</strain>
    </source>
</reference>
<keyword evidence="1" id="KW-0732">Signal</keyword>
<evidence type="ECO:0000313" key="3">
    <source>
        <dbReference type="Proteomes" id="UP000273405"/>
    </source>
</evidence>
<evidence type="ECO:0000256" key="1">
    <source>
        <dbReference type="SAM" id="SignalP"/>
    </source>
</evidence>
<feature type="signal peptide" evidence="1">
    <location>
        <begin position="1"/>
        <end position="19"/>
    </location>
</feature>
<proteinExistence type="predicted"/>
<dbReference type="EMBL" id="RAWG01000035">
    <property type="protein sequence ID" value="RKH45461.1"/>
    <property type="molecule type" value="Genomic_DNA"/>
</dbReference>
<keyword evidence="3" id="KW-1185">Reference proteome</keyword>
<protein>
    <recommendedName>
        <fullName evidence="4">DUF481 domain-containing protein</fullName>
    </recommendedName>
</protein>
<dbReference type="AlphaFoldDB" id="A0A3A8NTF6"/>